<evidence type="ECO:0000256" key="2">
    <source>
        <dbReference type="SAM" id="SignalP"/>
    </source>
</evidence>
<dbReference type="EMBL" id="JAGTXO010000012">
    <property type="protein sequence ID" value="KAG8464775.1"/>
    <property type="molecule type" value="Genomic_DNA"/>
</dbReference>
<dbReference type="Gene3D" id="3.40.50.300">
    <property type="entry name" value="P-loop containing nucleotide triphosphate hydrolases"/>
    <property type="match status" value="1"/>
</dbReference>
<keyword evidence="5" id="KW-1185">Reference proteome</keyword>
<organism evidence="4 5">
    <name type="scientific">Diacronema lutheri</name>
    <name type="common">Unicellular marine alga</name>
    <name type="synonym">Monochrysis lutheri</name>
    <dbReference type="NCBI Taxonomy" id="2081491"/>
    <lineage>
        <taxon>Eukaryota</taxon>
        <taxon>Haptista</taxon>
        <taxon>Haptophyta</taxon>
        <taxon>Pavlovophyceae</taxon>
        <taxon>Pavlovales</taxon>
        <taxon>Pavlovaceae</taxon>
        <taxon>Diacronema</taxon>
    </lineage>
</organism>
<gene>
    <name evidence="4" type="ORF">KFE25_010143</name>
</gene>
<name>A0A8J5XKK3_DIALT</name>
<keyword evidence="2" id="KW-0732">Signal</keyword>
<dbReference type="Proteomes" id="UP000751190">
    <property type="component" value="Unassembled WGS sequence"/>
</dbReference>
<dbReference type="GO" id="GO:0005525">
    <property type="term" value="F:GTP binding"/>
    <property type="evidence" value="ECO:0007669"/>
    <property type="project" value="InterPro"/>
</dbReference>
<feature type="chain" id="PRO_5035302169" description="Guanylate-binding protein N-terminal domain-containing protein" evidence="2">
    <location>
        <begin position="21"/>
        <end position="731"/>
    </location>
</feature>
<feature type="signal peptide" evidence="2">
    <location>
        <begin position="1"/>
        <end position="20"/>
    </location>
</feature>
<sequence length="731" mass="78669">MVTDLRAAVLLLVCPLVVRSERSEPARGVQLFRQTRTHLEFTPEGASILRDAPRPFCIVSIVGPTRTGKSALIGRCFATPASFEVGGDLFSKTSGVWISDRPRMMRVGEGADARTVAVYVLDTEGFHGVLQRTTRSFEANMFAAVCLMSSVVIYNSRAPLDAKDVERLRTFATTTAMVVEELAAHGLGDVAQLQQPSLIWAVQNINFRHLDAALARLRREAPQPVAPHPERASEPRRAGARPSEADLAQLTRALLAGTRDAAEEVDEPSGAGDERAGAKLDGAPAVALLARTTRADGAERDVTPRDERDLTPRAVAANALSDEVEEGLSEGEWSARAAVSRVFRSVELVPLHAPHHDDDILADLSAATDAQLSREYVRDMADLFKRCARRLQPMRLAGVELNGEACFWRVERWLLEGRVHMPEPSVAASIVEAQLRRACALLLREYSAAATGERAPSDASADGRAPPHVAHELGMAACAHDGDDCLGESAIRLDAQALARIAEPHDCLAARLVIARNDATAQFDALCARWLGDAAAPTRAASDGARADDGRRAVGAAHLARPLAAHAAAAIASRERAALGAQLDERMAQAMDAYARAAKHALDELAAQLCSRGEGALDRLCAADFVRWSAPLAHVEQGLAQAVGEVVARAQRDVASAAEYYGLRAPSLDQLENAAFVKLQQARAQIDAHRTARARLLRLARAVRAMLLFAALNALDAWRRGRWGGALESSW</sequence>
<dbReference type="AlphaFoldDB" id="A0A8J5XKK3"/>
<proteinExistence type="predicted"/>
<reference evidence="4" key="1">
    <citation type="submission" date="2021-05" db="EMBL/GenBank/DDBJ databases">
        <title>The genome of the haptophyte Pavlova lutheri (Diacronema luteri, Pavlovales) - a model for lipid biosynthesis in eukaryotic algae.</title>
        <authorList>
            <person name="Hulatt C.J."/>
            <person name="Posewitz M.C."/>
        </authorList>
    </citation>
    <scope>NUCLEOTIDE SEQUENCE</scope>
    <source>
        <strain evidence="4">NIVA-4/92</strain>
    </source>
</reference>
<feature type="domain" description="Guanylate-binding protein N-terminal" evidence="3">
    <location>
        <begin position="39"/>
        <end position="202"/>
    </location>
</feature>
<evidence type="ECO:0000313" key="4">
    <source>
        <dbReference type="EMBL" id="KAG8464775.1"/>
    </source>
</evidence>
<dbReference type="InterPro" id="IPR015894">
    <property type="entry name" value="Guanylate-bd_N"/>
</dbReference>
<evidence type="ECO:0000313" key="5">
    <source>
        <dbReference type="Proteomes" id="UP000751190"/>
    </source>
</evidence>
<comment type="caution">
    <text evidence="4">The sequence shown here is derived from an EMBL/GenBank/DDBJ whole genome shotgun (WGS) entry which is preliminary data.</text>
</comment>
<evidence type="ECO:0000259" key="3">
    <source>
        <dbReference type="Pfam" id="PF02263"/>
    </source>
</evidence>
<protein>
    <recommendedName>
        <fullName evidence="3">Guanylate-binding protein N-terminal domain-containing protein</fullName>
    </recommendedName>
</protein>
<feature type="compositionally biased region" description="Basic and acidic residues" evidence="1">
    <location>
        <begin position="228"/>
        <end position="237"/>
    </location>
</feature>
<dbReference type="PANTHER" id="PTHR10751">
    <property type="entry name" value="GUANYLATE BINDING PROTEIN"/>
    <property type="match status" value="1"/>
</dbReference>
<dbReference type="Pfam" id="PF02263">
    <property type="entry name" value="GBP"/>
    <property type="match status" value="1"/>
</dbReference>
<dbReference type="SUPFAM" id="SSF52540">
    <property type="entry name" value="P-loop containing nucleoside triphosphate hydrolases"/>
    <property type="match status" value="1"/>
</dbReference>
<feature type="region of interest" description="Disordered" evidence="1">
    <location>
        <begin position="220"/>
        <end position="244"/>
    </location>
</feature>
<accession>A0A8J5XKK3</accession>
<evidence type="ECO:0000256" key="1">
    <source>
        <dbReference type="SAM" id="MobiDB-lite"/>
    </source>
</evidence>
<dbReference type="InterPro" id="IPR027417">
    <property type="entry name" value="P-loop_NTPase"/>
</dbReference>
<dbReference type="OrthoDB" id="2135133at2759"/>
<dbReference type="GO" id="GO:0003924">
    <property type="term" value="F:GTPase activity"/>
    <property type="evidence" value="ECO:0007669"/>
    <property type="project" value="InterPro"/>
</dbReference>